<feature type="region of interest" description="Disordered" evidence="1">
    <location>
        <begin position="94"/>
        <end position="168"/>
    </location>
</feature>
<feature type="compositionally biased region" description="Polar residues" evidence="1">
    <location>
        <begin position="108"/>
        <end position="121"/>
    </location>
</feature>
<dbReference type="AlphaFoldDB" id="A0AAV9U5E6"/>
<organism evidence="3 4">
    <name type="scientific">Orbilia blumenaviensis</name>
    <dbReference type="NCBI Taxonomy" id="1796055"/>
    <lineage>
        <taxon>Eukaryota</taxon>
        <taxon>Fungi</taxon>
        <taxon>Dikarya</taxon>
        <taxon>Ascomycota</taxon>
        <taxon>Pezizomycotina</taxon>
        <taxon>Orbiliomycetes</taxon>
        <taxon>Orbiliales</taxon>
        <taxon>Orbiliaceae</taxon>
        <taxon>Orbilia</taxon>
    </lineage>
</organism>
<feature type="compositionally biased region" description="Pro residues" evidence="1">
    <location>
        <begin position="15"/>
        <end position="24"/>
    </location>
</feature>
<accession>A0AAV9U5E6</accession>
<keyword evidence="2" id="KW-0812">Transmembrane</keyword>
<feature type="region of interest" description="Disordered" evidence="1">
    <location>
        <begin position="1"/>
        <end position="27"/>
    </location>
</feature>
<dbReference type="Gene3D" id="2.60.120.260">
    <property type="entry name" value="Galactose-binding domain-like"/>
    <property type="match status" value="1"/>
</dbReference>
<gene>
    <name evidence="3" type="ORF">TWF730_004024</name>
</gene>
<name>A0AAV9U5E6_9PEZI</name>
<feature type="compositionally biased region" description="Low complexity" evidence="1">
    <location>
        <begin position="140"/>
        <end position="150"/>
    </location>
</feature>
<proteinExistence type="predicted"/>
<sequence>MTLSPRSYAAGEKPFPTPPAPPPVGGIQDEMPVGAGMLNSTQQHYQPPGTGYPAAAPASKKTFTFTRKTVIIIAVVVVIIIGALVGGLVGGLRSKSSGNSTPSDSGSQTSDPNNTGASNPARTSSSSRDTDTSSRGIGATTSSSSRPTSTGIVPDIDTLRGTGGSENAYPTTATYSIIGASGISGISPTPFPGFDETISSASLLTNGDFKSGDLDGWTDADSCWQVRTDPSTTAFSPLEKSATDNRFIARNTADDLSGGRSCNLTQIVSGVQPGTLELSFLWGHYERDEDTWFYVSAGSTIRPLVILAMQDTPGFSRTLEWTKSAYSFEFEGGDFVVTFSAHSKVTSHDVAQVQLIRT</sequence>
<reference evidence="3 4" key="1">
    <citation type="submission" date="2019-10" db="EMBL/GenBank/DDBJ databases">
        <authorList>
            <person name="Palmer J.M."/>
        </authorList>
    </citation>
    <scope>NUCLEOTIDE SEQUENCE [LARGE SCALE GENOMIC DNA]</scope>
    <source>
        <strain evidence="3 4">TWF730</strain>
    </source>
</reference>
<keyword evidence="2" id="KW-0472">Membrane</keyword>
<comment type="caution">
    <text evidence="3">The sequence shown here is derived from an EMBL/GenBank/DDBJ whole genome shotgun (WGS) entry which is preliminary data.</text>
</comment>
<keyword evidence="2" id="KW-1133">Transmembrane helix</keyword>
<dbReference type="EMBL" id="JAVHNS010000016">
    <property type="protein sequence ID" value="KAK6333842.1"/>
    <property type="molecule type" value="Genomic_DNA"/>
</dbReference>
<evidence type="ECO:0000256" key="1">
    <source>
        <dbReference type="SAM" id="MobiDB-lite"/>
    </source>
</evidence>
<keyword evidence="4" id="KW-1185">Reference proteome</keyword>
<protein>
    <submittedName>
        <fullName evidence="3">Uncharacterized protein</fullName>
    </submittedName>
</protein>
<evidence type="ECO:0000313" key="3">
    <source>
        <dbReference type="EMBL" id="KAK6333842.1"/>
    </source>
</evidence>
<evidence type="ECO:0000256" key="2">
    <source>
        <dbReference type="SAM" id="Phobius"/>
    </source>
</evidence>
<dbReference type="Proteomes" id="UP001373714">
    <property type="component" value="Unassembled WGS sequence"/>
</dbReference>
<feature type="transmembrane region" description="Helical" evidence="2">
    <location>
        <begin position="70"/>
        <end position="92"/>
    </location>
</feature>
<feature type="compositionally biased region" description="Low complexity" evidence="1">
    <location>
        <begin position="94"/>
        <end position="107"/>
    </location>
</feature>
<evidence type="ECO:0000313" key="4">
    <source>
        <dbReference type="Proteomes" id="UP001373714"/>
    </source>
</evidence>